<dbReference type="FunFam" id="2.40.20.10:FF:000001">
    <property type="entry name" value="Urokinase-type plasminogen activator"/>
    <property type="match status" value="2"/>
</dbReference>
<comment type="similarity">
    <text evidence="18">Belongs to the peptidase S1 family. CLIP subfamily.</text>
</comment>
<evidence type="ECO:0000256" key="17">
    <source>
        <dbReference type="ARBA" id="ARBA00023202"/>
    </source>
</evidence>
<evidence type="ECO:0000256" key="2">
    <source>
        <dbReference type="ARBA" id="ARBA00001656"/>
    </source>
</evidence>
<evidence type="ECO:0000256" key="15">
    <source>
        <dbReference type="ARBA" id="ARBA00023157"/>
    </source>
</evidence>
<dbReference type="InterPro" id="IPR011004">
    <property type="entry name" value="Trimer_LpxA-like_sf"/>
</dbReference>
<evidence type="ECO:0000256" key="9">
    <source>
        <dbReference type="ARBA" id="ARBA00022572"/>
    </source>
</evidence>
<evidence type="ECO:0000256" key="25">
    <source>
        <dbReference type="SAM" id="Phobius"/>
    </source>
</evidence>
<dbReference type="EC" id="3.4.21.10" evidence="5"/>
<evidence type="ECO:0000256" key="14">
    <source>
        <dbReference type="ARBA" id="ARBA00023145"/>
    </source>
</evidence>
<keyword evidence="11" id="KW-0732">Signal</keyword>
<dbReference type="PROSITE" id="PS00021">
    <property type="entry name" value="KRINGLE_1"/>
    <property type="match status" value="2"/>
</dbReference>
<keyword evidence="25" id="KW-0472">Membrane</keyword>
<keyword evidence="30" id="KW-1185">Reference proteome</keyword>
<dbReference type="PRINTS" id="PR00722">
    <property type="entry name" value="CHYMOTRYPSIN"/>
</dbReference>
<comment type="function">
    <text evidence="3">Acrosin is the major protease of mammalian spermatozoa. It is a serine protease of trypsin-like cleavage specificity, it is synthesized in a zymogen form, proacrosin and stored in the acrosome.</text>
</comment>
<dbReference type="InterPro" id="IPR018056">
    <property type="entry name" value="Kringle_CS"/>
</dbReference>
<evidence type="ECO:0000313" key="30">
    <source>
        <dbReference type="Proteomes" id="UP001174136"/>
    </source>
</evidence>
<dbReference type="GO" id="GO:0031639">
    <property type="term" value="P:plasminogen activation"/>
    <property type="evidence" value="ECO:0007669"/>
    <property type="project" value="TreeGrafter"/>
</dbReference>
<feature type="transmembrane region" description="Helical" evidence="25">
    <location>
        <begin position="12"/>
        <end position="31"/>
    </location>
</feature>
<dbReference type="Proteomes" id="UP001174136">
    <property type="component" value="Unassembled WGS sequence"/>
</dbReference>
<feature type="domain" description="EGF-like" evidence="26">
    <location>
        <begin position="840"/>
        <end position="878"/>
    </location>
</feature>
<dbReference type="Gene3D" id="2.10.70.10">
    <property type="entry name" value="Complement Module, domain 1"/>
    <property type="match status" value="1"/>
</dbReference>
<evidence type="ECO:0000259" key="27">
    <source>
        <dbReference type="PROSITE" id="PS50070"/>
    </source>
</evidence>
<dbReference type="GO" id="GO:0014909">
    <property type="term" value="P:smooth muscle cell migration"/>
    <property type="evidence" value="ECO:0007669"/>
    <property type="project" value="TreeGrafter"/>
</dbReference>
<gene>
    <name evidence="29" type="primary">PLAT</name>
    <name evidence="29" type="ORF">N1851_016164</name>
</gene>
<organism evidence="29 30">
    <name type="scientific">Merluccius polli</name>
    <name type="common">Benguela hake</name>
    <name type="synonym">Merluccius cadenati</name>
    <dbReference type="NCBI Taxonomy" id="89951"/>
    <lineage>
        <taxon>Eukaryota</taxon>
        <taxon>Metazoa</taxon>
        <taxon>Chordata</taxon>
        <taxon>Craniata</taxon>
        <taxon>Vertebrata</taxon>
        <taxon>Euteleostomi</taxon>
        <taxon>Actinopterygii</taxon>
        <taxon>Neopterygii</taxon>
        <taxon>Teleostei</taxon>
        <taxon>Neoteleostei</taxon>
        <taxon>Acanthomorphata</taxon>
        <taxon>Zeiogadaria</taxon>
        <taxon>Gadariae</taxon>
        <taxon>Gadiformes</taxon>
        <taxon>Gadoidei</taxon>
        <taxon>Merlucciidae</taxon>
        <taxon>Merluccius</taxon>
    </lineage>
</organism>
<feature type="domain" description="Kringle" evidence="27">
    <location>
        <begin position="884"/>
        <end position="966"/>
    </location>
</feature>
<dbReference type="CDD" id="cd00054">
    <property type="entry name" value="EGF_CA"/>
    <property type="match status" value="1"/>
</dbReference>
<comment type="caution">
    <text evidence="29">The sequence shown here is derived from an EMBL/GenBank/DDBJ whole genome shotgun (WGS) entry which is preliminary data.</text>
</comment>
<comment type="catalytic activity">
    <reaction evidence="20">
        <text>Preferential cleavage: Arg-|-Xaa, Lys-|-Xaa.</text>
        <dbReference type="EC" id="3.4.21.4"/>
    </reaction>
</comment>
<dbReference type="PANTHER" id="PTHR24264:SF42">
    <property type="entry name" value="TISSUE-TYPE PLASMINOGEN ACTIVATOR"/>
    <property type="match status" value="1"/>
</dbReference>
<comment type="subunit">
    <text evidence="19">Heavy chain (catalytic) and a light chain linked by two disulfide bonds. Forms a heterodimer with SERPINA5.</text>
</comment>
<dbReference type="PROSITE" id="PS50026">
    <property type="entry name" value="EGF_3"/>
    <property type="match status" value="1"/>
</dbReference>
<dbReference type="InterPro" id="IPR001314">
    <property type="entry name" value="Peptidase_S1A"/>
</dbReference>
<evidence type="ECO:0000256" key="5">
    <source>
        <dbReference type="ARBA" id="ARBA00012050"/>
    </source>
</evidence>
<evidence type="ECO:0000256" key="18">
    <source>
        <dbReference type="ARBA" id="ARBA00024195"/>
    </source>
</evidence>
<evidence type="ECO:0000256" key="20">
    <source>
        <dbReference type="ARBA" id="ARBA00036320"/>
    </source>
</evidence>
<evidence type="ECO:0000256" key="7">
    <source>
        <dbReference type="ARBA" id="ARBA00017161"/>
    </source>
</evidence>
<dbReference type="InterPro" id="IPR038178">
    <property type="entry name" value="Kringle_sf"/>
</dbReference>
<evidence type="ECO:0000259" key="28">
    <source>
        <dbReference type="PROSITE" id="PS50240"/>
    </source>
</evidence>
<dbReference type="SUPFAM" id="SSF57603">
    <property type="entry name" value="FnI-like domain"/>
    <property type="match status" value="1"/>
</dbReference>
<evidence type="ECO:0000256" key="16">
    <source>
        <dbReference type="ARBA" id="ARBA00023180"/>
    </source>
</evidence>
<dbReference type="PANTHER" id="PTHR24264">
    <property type="entry name" value="TRYPSIN-RELATED"/>
    <property type="match status" value="1"/>
</dbReference>
<keyword evidence="9 23" id="KW-0420">Kringle</keyword>
<feature type="domain" description="Peptidase S1" evidence="28">
    <location>
        <begin position="1070"/>
        <end position="1303"/>
    </location>
</feature>
<keyword evidence="16" id="KW-0325">Glycoprotein</keyword>
<evidence type="ECO:0000313" key="29">
    <source>
        <dbReference type="EMBL" id="KAK0144945.1"/>
    </source>
</evidence>
<evidence type="ECO:0000256" key="11">
    <source>
        <dbReference type="ARBA" id="ARBA00022729"/>
    </source>
</evidence>
<comment type="caution">
    <text evidence="22">Lacks conserved residue(s) required for the propagation of feature annotation.</text>
</comment>
<dbReference type="SUPFAM" id="SSF51161">
    <property type="entry name" value="Trimeric LpxA-like enzymes"/>
    <property type="match status" value="1"/>
</dbReference>
<dbReference type="PROSITE" id="PS00134">
    <property type="entry name" value="TRYPSIN_HIS"/>
    <property type="match status" value="1"/>
</dbReference>
<evidence type="ECO:0000256" key="19">
    <source>
        <dbReference type="ARBA" id="ARBA00025832"/>
    </source>
</evidence>
<dbReference type="InterPro" id="IPR033116">
    <property type="entry name" value="TRYPSIN_SER"/>
</dbReference>
<feature type="disulfide bond" evidence="22">
    <location>
        <begin position="868"/>
        <end position="877"/>
    </location>
</feature>
<dbReference type="EC" id="3.4.21.4" evidence="21"/>
<dbReference type="GO" id="GO:0005615">
    <property type="term" value="C:extracellular space"/>
    <property type="evidence" value="ECO:0007669"/>
    <property type="project" value="TreeGrafter"/>
</dbReference>
<evidence type="ECO:0000256" key="12">
    <source>
        <dbReference type="ARBA" id="ARBA00022801"/>
    </source>
</evidence>
<keyword evidence="15 22" id="KW-1015">Disulfide bond</keyword>
<feature type="disulfide bond" evidence="22">
    <location>
        <begin position="849"/>
        <end position="866"/>
    </location>
</feature>
<keyword evidence="12 24" id="KW-0378">Hydrolase</keyword>
<dbReference type="SUPFAM" id="SSF57440">
    <property type="entry name" value="Kringle-like"/>
    <property type="match status" value="2"/>
</dbReference>
<dbReference type="SUPFAM" id="SSF50494">
    <property type="entry name" value="Trypsin-like serine proteases"/>
    <property type="match status" value="1"/>
</dbReference>
<feature type="domain" description="Kringle" evidence="27">
    <location>
        <begin position="973"/>
        <end position="1055"/>
    </location>
</feature>
<dbReference type="PROSITE" id="PS50240">
    <property type="entry name" value="TRYPSIN_DOM"/>
    <property type="match status" value="1"/>
</dbReference>
<dbReference type="Gene3D" id="2.10.25.10">
    <property type="entry name" value="Laminin"/>
    <property type="match status" value="1"/>
</dbReference>
<evidence type="ECO:0000256" key="6">
    <source>
        <dbReference type="ARBA" id="ARBA00013193"/>
    </source>
</evidence>
<evidence type="ECO:0000256" key="1">
    <source>
        <dbReference type="ARBA" id="ARBA00001538"/>
    </source>
</evidence>
<sequence>MRALARVKTDWTLGLGGAAHLWFILGAMIALHHRSAAPPSQSLISQTQARLCLGVRSWGTEEGVLVPSGLPLTGLRTLLWRTQREHGAPDHGKKLNHTLLETSRFAESEALFYRNALITLTPGSCPVQPQTLLPLERFGVKGLAQGQLGSSTRECHQDLLTLSHPLDHALHLGEQLHDPLAAHNLPIPVALCSWYFSMSMLKLVVKNSSLAGADGVPRLATRPPQRAVCQHVLGVRLYGNQTRNAKDPDSGCEMLDITDVMLGVKLQWSVLACKVPVGTEATVACKVPVGTEATVACKVPVGTEATVACKVPVGTEATVACKVPVGTEATVACKVPVGTEATVACKVPVGTEATVACKVPVGTEATVACKVPVGTEATVACKVPVGTEATVACKVPVGTEATVACKVPVGTEATVACKVPVGTEATVACKVPVGTEATVACKVPVGTEATVACKVPVGTEAMVACKVPVEAVIAVDRQIYSRTKRMFSGRVSHRLIGCDRVGEYLGRDHVQHMDQLEEKEQRSLGLAERKEHLQMSRSRIRTNPSLIPQQLSSRLRNCYSMASSGRSLVATSLCIPSGTSLAATTLTCSNLAAALPGPAALGLLQGDAVHGPHQTTAKPYRGSVKAEDVNRSMCPRRRVHPTWRRSAPTWRRSAPPRGGLPQLEEVCPTWRRCAPPRGLPHLEEVCPHLEEVCPPSHLKAQATASRANVAQQLVCGEQIKPEELGERISPSQTASQRHDKTHTMSRSLELFILLAALCCTLADNRGTRFYRGEQHRTPPRWTFVVIHSKSPSSVASTLLCTDSKTATVRNYGETWMRWRGRHAEYCRCAQKGREKCHYVPVVNCQESRCYNGGVCKEALYSSEFLCQCPSGFTGTQCEINTNEKCVAGQGGGYRGTWSTSHTGKVCINWNSTSLRGRHFTATKPGAASLGLGNHNYCRNPDSDSFPWCFVYKSGQVAWERCAVTKCPEDKEQECVRDAGQSYRGSVAVSRSGARCLPWDSVFVKHKLYTAWRPDALKLGLGSHSYCRNPDSDAGPWCHIVKNDQLNWELCDVAKCSTCGQRQDNRLSYRISRGQQSDITDQPWQVAINVFRRRHKKHTHLCGGILIESCWVLSAAHCFEEGHKESDLQAVLGRTFRKQSSNSEQIFQIEKYWIHQDFDKETLDNDIALLKLKSDIGICAVISPEVQPACLPEPGLVLPNWTVCEISGYGKDAEFAAENSERVKRGFVKLWPRESCPKTTCCVPGEGLDDACKGDSGGPLVCSSEGRMTLMGVISWGDGCGKTDVPGVYTRVTHYLDWIKSRMTEDLL</sequence>
<proteinExistence type="inferred from homology"/>
<dbReference type="InterPro" id="IPR000001">
    <property type="entry name" value="Kringle"/>
</dbReference>
<dbReference type="Gene3D" id="2.40.20.10">
    <property type="entry name" value="Plasminogen Kringle 4"/>
    <property type="match status" value="2"/>
</dbReference>
<dbReference type="EC" id="3.4.21.68" evidence="6"/>
<dbReference type="SMART" id="SM00020">
    <property type="entry name" value="Tryp_SPc"/>
    <property type="match status" value="1"/>
</dbReference>
<dbReference type="SMART" id="SM00181">
    <property type="entry name" value="EGF"/>
    <property type="match status" value="1"/>
</dbReference>
<dbReference type="GO" id="GO:0004252">
    <property type="term" value="F:serine-type endopeptidase activity"/>
    <property type="evidence" value="ECO:0007669"/>
    <property type="project" value="UniProtKB-EC"/>
</dbReference>
<dbReference type="PROSITE" id="PS00022">
    <property type="entry name" value="EGF_1"/>
    <property type="match status" value="1"/>
</dbReference>
<dbReference type="EMBL" id="JAOPHQ010002922">
    <property type="protein sequence ID" value="KAK0144945.1"/>
    <property type="molecule type" value="Genomic_DNA"/>
</dbReference>
<keyword evidence="14" id="KW-0865">Zymogen</keyword>
<dbReference type="PROSITE" id="PS50070">
    <property type="entry name" value="KRINGLE_2"/>
    <property type="match status" value="2"/>
</dbReference>
<keyword evidence="10 24" id="KW-0645">Protease</keyword>
<dbReference type="FunFam" id="2.40.10.10:FF:000060">
    <property type="entry name" value="Acrosin"/>
    <property type="match status" value="1"/>
</dbReference>
<evidence type="ECO:0000256" key="21">
    <source>
        <dbReference type="ARBA" id="ARBA00038868"/>
    </source>
</evidence>
<reference evidence="29" key="1">
    <citation type="journal article" date="2023" name="Front. Mar. Sci.">
        <title>A new Merluccius polli reference genome to investigate the effects of global change in West African waters.</title>
        <authorList>
            <person name="Mateo J.L."/>
            <person name="Blanco-Fernandez C."/>
            <person name="Garcia-Vazquez E."/>
            <person name="Machado-Schiaffino G."/>
        </authorList>
    </citation>
    <scope>NUCLEOTIDE SEQUENCE</scope>
    <source>
        <strain evidence="29">C29</strain>
        <tissue evidence="29">Fin</tissue>
    </source>
</reference>
<dbReference type="SMART" id="SM00130">
    <property type="entry name" value="KR"/>
    <property type="match status" value="2"/>
</dbReference>
<dbReference type="InterPro" id="IPR050127">
    <property type="entry name" value="Serine_Proteases_S1"/>
</dbReference>
<keyword evidence="25" id="KW-1133">Transmembrane helix</keyword>
<dbReference type="InterPro" id="IPR009003">
    <property type="entry name" value="Peptidase_S1_PA"/>
</dbReference>
<evidence type="ECO:0000256" key="4">
    <source>
        <dbReference type="ARBA" id="ARBA00004239"/>
    </source>
</evidence>
<dbReference type="InterPro" id="IPR013806">
    <property type="entry name" value="Kringle-like"/>
</dbReference>
<comment type="catalytic activity">
    <reaction evidence="2">
        <text>Preferential cleavage: Arg-|-Xaa, Lys-|-Xaa.</text>
        <dbReference type="EC" id="3.4.21.10"/>
    </reaction>
</comment>
<evidence type="ECO:0000256" key="3">
    <source>
        <dbReference type="ARBA" id="ARBA00003042"/>
    </source>
</evidence>
<evidence type="ECO:0000256" key="23">
    <source>
        <dbReference type="PROSITE-ProRule" id="PRU00121"/>
    </source>
</evidence>
<keyword evidence="8" id="KW-0964">Secreted</keyword>
<dbReference type="InterPro" id="IPR001254">
    <property type="entry name" value="Trypsin_dom"/>
</dbReference>
<dbReference type="CDD" id="cd00108">
    <property type="entry name" value="KR"/>
    <property type="match status" value="2"/>
</dbReference>
<dbReference type="PROSITE" id="PS01186">
    <property type="entry name" value="EGF_2"/>
    <property type="match status" value="1"/>
</dbReference>
<protein>
    <recommendedName>
        <fullName evidence="7">Acrosin</fullName>
        <ecNumber evidence="5">3.4.21.10</ecNumber>
        <ecNumber evidence="21">3.4.21.4</ecNumber>
        <ecNumber evidence="6">3.4.21.68</ecNumber>
    </recommendedName>
</protein>
<keyword evidence="17" id="KW-0617">Plasminogen activation</keyword>
<dbReference type="Pfam" id="PF00089">
    <property type="entry name" value="Trypsin"/>
    <property type="match status" value="1"/>
</dbReference>
<keyword evidence="13 24" id="KW-0720">Serine protease</keyword>
<dbReference type="Gene3D" id="2.40.10.10">
    <property type="entry name" value="Trypsin-like serine proteases"/>
    <property type="match status" value="2"/>
</dbReference>
<dbReference type="PROSITE" id="PS00135">
    <property type="entry name" value="TRYPSIN_SER"/>
    <property type="match status" value="1"/>
</dbReference>
<dbReference type="InterPro" id="IPR018114">
    <property type="entry name" value="TRYPSIN_HIS"/>
</dbReference>
<name>A0AA47MRN9_MERPO</name>
<dbReference type="PRINTS" id="PR00018">
    <property type="entry name" value="KRINGLE"/>
</dbReference>
<accession>A0AA47MRN9</accession>
<dbReference type="InterPro" id="IPR043504">
    <property type="entry name" value="Peptidase_S1_PA_chymotrypsin"/>
</dbReference>
<comment type="catalytic activity">
    <reaction evidence="1">
        <text>Specific cleavage of Arg-|-Val bond in plasminogen to form plasmin.</text>
        <dbReference type="EC" id="3.4.21.68"/>
    </reaction>
</comment>
<evidence type="ECO:0000256" key="10">
    <source>
        <dbReference type="ARBA" id="ARBA00022670"/>
    </source>
</evidence>
<dbReference type="FunFam" id="2.40.10.10:FF:000002">
    <property type="entry name" value="Transmembrane protease serine"/>
    <property type="match status" value="1"/>
</dbReference>
<keyword evidence="25" id="KW-0812">Transmembrane</keyword>
<comment type="subcellular location">
    <subcellularLocation>
        <location evidence="4">Secreted</location>
        <location evidence="4">Extracellular space</location>
    </subcellularLocation>
</comment>
<keyword evidence="22" id="KW-0245">EGF-like domain</keyword>
<evidence type="ECO:0000256" key="24">
    <source>
        <dbReference type="RuleBase" id="RU363034"/>
    </source>
</evidence>
<dbReference type="InterPro" id="IPR000742">
    <property type="entry name" value="EGF"/>
</dbReference>
<evidence type="ECO:0000256" key="22">
    <source>
        <dbReference type="PROSITE-ProRule" id="PRU00076"/>
    </source>
</evidence>
<evidence type="ECO:0000256" key="8">
    <source>
        <dbReference type="ARBA" id="ARBA00022525"/>
    </source>
</evidence>
<dbReference type="Pfam" id="PF00051">
    <property type="entry name" value="Kringle"/>
    <property type="match status" value="2"/>
</dbReference>
<evidence type="ECO:0000259" key="26">
    <source>
        <dbReference type="PROSITE" id="PS50026"/>
    </source>
</evidence>
<dbReference type="CDD" id="cd00190">
    <property type="entry name" value="Tryp_SPc"/>
    <property type="match status" value="1"/>
</dbReference>
<evidence type="ECO:0000256" key="13">
    <source>
        <dbReference type="ARBA" id="ARBA00022825"/>
    </source>
</evidence>